<reference evidence="2" key="1">
    <citation type="journal article" date="2005" name="BMC Biol.">
        <title>The sequence of rice chromosomes 11 and 12, rich in disease resistance genes and recent gene duplications.</title>
        <authorList>
            <consortium name="The rice chromosomes 11 and 12 sequencing consortia"/>
        </authorList>
    </citation>
    <scope>NUCLEOTIDE SEQUENCE [LARGE SCALE GENOMIC DNA]</scope>
</reference>
<dbReference type="PANTHER" id="PTHR37736">
    <property type="entry name" value="GLYCINE-RICH PROTEIN"/>
    <property type="match status" value="1"/>
</dbReference>
<accession>Q2R8S4</accession>
<feature type="region of interest" description="Disordered" evidence="1">
    <location>
        <begin position="233"/>
        <end position="267"/>
    </location>
</feature>
<dbReference type="EMBL" id="DP000010">
    <property type="protein sequence ID" value="ABA92081.1"/>
    <property type="molecule type" value="Genomic_DNA"/>
</dbReference>
<feature type="compositionally biased region" description="Basic and acidic residues" evidence="1">
    <location>
        <begin position="250"/>
        <end position="261"/>
    </location>
</feature>
<proteinExistence type="predicted"/>
<dbReference type="PANTHER" id="PTHR37736:SF1">
    <property type="entry name" value="GLYCINE-RICH PROTEIN"/>
    <property type="match status" value="1"/>
</dbReference>
<dbReference type="AlphaFoldDB" id="Q2R8S4"/>
<reference evidence="2" key="2">
    <citation type="submission" date="2005-04" db="EMBL/GenBank/DDBJ databases">
        <authorList>
            <person name="Buell C.R."/>
            <person name="Wing R.A."/>
            <person name="McCombie W.A."/>
            <person name="Ouyang S."/>
        </authorList>
    </citation>
    <scope>NUCLEOTIDE SEQUENCE</scope>
</reference>
<sequence>MAAAAEPTDGPTLSVVSKWLHALRKKHNKIIQMEEPLADGRKLNKEQGEDLLALIYFGSLFDVKPQTEFIATMLVRPKEWDCCITFDYVRPCRLTRCRSLEPRDDTILMWRTKKHNKILQMEESLTDGRKLNKEQEELKRMCAPLATALAEELSSRPARSPSTVASSSSSSVDLSIEDLLALIYFGSLFDVKPQTEFVATMLVRAKERDCCSTFDYVCPCRLTPCHSPVSPPLAARQCGKKTGERRKKGKKEEMDGKHDGDGTVPIL</sequence>
<protein>
    <submittedName>
        <fullName evidence="2">Uncharacterized protein</fullName>
    </submittedName>
</protein>
<gene>
    <name evidence="2" type="ordered locus">LOC_Os11g11180</name>
</gene>
<organism evidence="2">
    <name type="scientific">Oryza sativa subsp. japonica</name>
    <name type="common">Rice</name>
    <dbReference type="NCBI Taxonomy" id="39947"/>
    <lineage>
        <taxon>Eukaryota</taxon>
        <taxon>Viridiplantae</taxon>
        <taxon>Streptophyta</taxon>
        <taxon>Embryophyta</taxon>
        <taxon>Tracheophyta</taxon>
        <taxon>Spermatophyta</taxon>
        <taxon>Magnoliopsida</taxon>
        <taxon>Liliopsida</taxon>
        <taxon>Poales</taxon>
        <taxon>Poaceae</taxon>
        <taxon>BOP clade</taxon>
        <taxon>Oryzoideae</taxon>
        <taxon>Oryzeae</taxon>
        <taxon>Oryzinae</taxon>
        <taxon>Oryza</taxon>
        <taxon>Oryza sativa</taxon>
    </lineage>
</organism>
<name>Q2R8S4_ORYSJ</name>
<reference evidence="2" key="3">
    <citation type="submission" date="2006-01" db="EMBL/GenBank/DDBJ databases">
        <authorList>
            <person name="Buell R."/>
        </authorList>
    </citation>
    <scope>NUCLEOTIDE SEQUENCE</scope>
</reference>
<evidence type="ECO:0000313" key="2">
    <source>
        <dbReference type="EMBL" id="ABA92081.1"/>
    </source>
</evidence>
<evidence type="ECO:0000256" key="1">
    <source>
        <dbReference type="SAM" id="MobiDB-lite"/>
    </source>
</evidence>